<dbReference type="Proteomes" id="UP001165293">
    <property type="component" value="Unassembled WGS sequence"/>
</dbReference>
<dbReference type="Pfam" id="PF04264">
    <property type="entry name" value="YceI"/>
    <property type="match status" value="1"/>
</dbReference>
<dbReference type="InterPro" id="IPR007372">
    <property type="entry name" value="Lipid/polyisoprenoid-bd_YceI"/>
</dbReference>
<organism evidence="2 3">
    <name type="scientific">Noviluteimonas lactosilytica</name>
    <dbReference type="NCBI Taxonomy" id="2888523"/>
    <lineage>
        <taxon>Bacteria</taxon>
        <taxon>Pseudomonadati</taxon>
        <taxon>Pseudomonadota</taxon>
        <taxon>Gammaproteobacteria</taxon>
        <taxon>Lysobacterales</taxon>
        <taxon>Lysobacteraceae</taxon>
        <taxon>Noviluteimonas</taxon>
    </lineage>
</organism>
<dbReference type="Gene3D" id="2.40.128.110">
    <property type="entry name" value="Lipid/polyisoprenoid-binding, YceI-like"/>
    <property type="match status" value="1"/>
</dbReference>
<dbReference type="EMBL" id="JAJGAK010000001">
    <property type="protein sequence ID" value="MCC8363171.1"/>
    <property type="molecule type" value="Genomic_DNA"/>
</dbReference>
<feature type="domain" description="Lipid/polyisoprenoid-binding YceI-like" evidence="1">
    <location>
        <begin position="32"/>
        <end position="191"/>
    </location>
</feature>
<reference evidence="2" key="1">
    <citation type="submission" date="2021-10" db="EMBL/GenBank/DDBJ databases">
        <authorList>
            <person name="Lyu M."/>
            <person name="Wang X."/>
            <person name="Meng X."/>
            <person name="Xu K."/>
        </authorList>
    </citation>
    <scope>NUCLEOTIDE SEQUENCE</scope>
    <source>
        <strain evidence="2">A6</strain>
    </source>
</reference>
<dbReference type="PANTHER" id="PTHR34406:SF1">
    <property type="entry name" value="PROTEIN YCEI"/>
    <property type="match status" value="1"/>
</dbReference>
<dbReference type="RefSeq" id="WP_230526719.1">
    <property type="nucleotide sequence ID" value="NZ_JAJGAK010000001.1"/>
</dbReference>
<comment type="caution">
    <text evidence="2">The sequence shown here is derived from an EMBL/GenBank/DDBJ whole genome shotgun (WGS) entry which is preliminary data.</text>
</comment>
<evidence type="ECO:0000313" key="3">
    <source>
        <dbReference type="Proteomes" id="UP001165293"/>
    </source>
</evidence>
<dbReference type="InterPro" id="IPR036761">
    <property type="entry name" value="TTHA0802/YceI-like_sf"/>
</dbReference>
<name>A0ABS8JHU0_9GAMM</name>
<proteinExistence type="predicted"/>
<evidence type="ECO:0000259" key="1">
    <source>
        <dbReference type="SMART" id="SM00867"/>
    </source>
</evidence>
<dbReference type="SMART" id="SM00867">
    <property type="entry name" value="YceI"/>
    <property type="match status" value="1"/>
</dbReference>
<sequence length="198" mass="22102">MRAFVATLLLAGVGAGVVASRDVGAQQPVAPIAVIQPESRFEFSMVTRWNQVLIGRFPEAEGDVLALPDGRRQVRIRLSTASVEIVDHPRYTRFMRGPRFFDAPKFPDVTFLSDPYDADLLNTGGTLHGRLRMHGIQRRETFVLEPAACVRPGRDCPIVAAGTVRRAAYDLDGWRMALRDEVRFSMQVRLHDTTAGQR</sequence>
<dbReference type="PANTHER" id="PTHR34406">
    <property type="entry name" value="PROTEIN YCEI"/>
    <property type="match status" value="1"/>
</dbReference>
<dbReference type="SUPFAM" id="SSF101874">
    <property type="entry name" value="YceI-like"/>
    <property type="match status" value="1"/>
</dbReference>
<gene>
    <name evidence="2" type="ORF">LK996_08795</name>
</gene>
<accession>A0ABS8JHU0</accession>
<evidence type="ECO:0000313" key="2">
    <source>
        <dbReference type="EMBL" id="MCC8363171.1"/>
    </source>
</evidence>
<keyword evidence="3" id="KW-1185">Reference proteome</keyword>
<protein>
    <submittedName>
        <fullName evidence="2">YceI family protein</fullName>
    </submittedName>
</protein>